<dbReference type="Proteomes" id="UP000221165">
    <property type="component" value="Unassembled WGS sequence"/>
</dbReference>
<accession>A0A2C6LA86</accession>
<gene>
    <name evidence="1" type="ORF">CSUI_002087</name>
</gene>
<dbReference type="GeneID" id="94425500"/>
<dbReference type="VEuPathDB" id="ToxoDB:CSUI_002087"/>
<dbReference type="EMBL" id="MIGC01000874">
    <property type="protein sequence ID" value="PHJ24062.1"/>
    <property type="molecule type" value="Genomic_DNA"/>
</dbReference>
<comment type="caution">
    <text evidence="1">The sequence shown here is derived from an EMBL/GenBank/DDBJ whole genome shotgun (WGS) entry which is preliminary data.</text>
</comment>
<protein>
    <submittedName>
        <fullName evidence="1">Uncharacterized protein</fullName>
    </submittedName>
</protein>
<dbReference type="RefSeq" id="XP_067925736.1">
    <property type="nucleotide sequence ID" value="XM_068062289.1"/>
</dbReference>
<sequence length="112" mass="12604">MLSVHTPYINMPGVHTPYINMLGVYTPCIIMLGVHTTYINMLGVHTTYQYVGCAYTLSVCGVYIQPTTFRMYVHVPYQCMGCMHADPSACVYACKLYQYVGYVYAHSMSVSC</sequence>
<organism evidence="1 2">
    <name type="scientific">Cystoisospora suis</name>
    <dbReference type="NCBI Taxonomy" id="483139"/>
    <lineage>
        <taxon>Eukaryota</taxon>
        <taxon>Sar</taxon>
        <taxon>Alveolata</taxon>
        <taxon>Apicomplexa</taxon>
        <taxon>Conoidasida</taxon>
        <taxon>Coccidia</taxon>
        <taxon>Eucoccidiorida</taxon>
        <taxon>Eimeriorina</taxon>
        <taxon>Sarcocystidae</taxon>
        <taxon>Cystoisospora</taxon>
    </lineage>
</organism>
<keyword evidence="2" id="KW-1185">Reference proteome</keyword>
<evidence type="ECO:0000313" key="2">
    <source>
        <dbReference type="Proteomes" id="UP000221165"/>
    </source>
</evidence>
<reference evidence="1 2" key="1">
    <citation type="journal article" date="2017" name="Int. J. Parasitol.">
        <title>The genome of the protozoan parasite Cystoisospora suis and a reverse vaccinology approach to identify vaccine candidates.</title>
        <authorList>
            <person name="Palmieri N."/>
            <person name="Shrestha A."/>
            <person name="Ruttkowski B."/>
            <person name="Beck T."/>
            <person name="Vogl C."/>
            <person name="Tomley F."/>
            <person name="Blake D.P."/>
            <person name="Joachim A."/>
        </authorList>
    </citation>
    <scope>NUCLEOTIDE SEQUENCE [LARGE SCALE GENOMIC DNA]</scope>
    <source>
        <strain evidence="1 2">Wien I</strain>
    </source>
</reference>
<dbReference type="AlphaFoldDB" id="A0A2C6LA86"/>
<name>A0A2C6LA86_9APIC</name>
<proteinExistence type="predicted"/>
<evidence type="ECO:0000313" key="1">
    <source>
        <dbReference type="EMBL" id="PHJ24062.1"/>
    </source>
</evidence>